<dbReference type="PANTHER" id="PTHR33221">
    <property type="entry name" value="WINGED HELIX-TURN-HELIX TRANSCRIPTIONAL REGULATOR, RRF2 FAMILY"/>
    <property type="match status" value="1"/>
</dbReference>
<dbReference type="SMART" id="SM00419">
    <property type="entry name" value="HTH_CRP"/>
    <property type="match status" value="1"/>
</dbReference>
<dbReference type="Pfam" id="PF02082">
    <property type="entry name" value="Rrf2"/>
    <property type="match status" value="1"/>
</dbReference>
<dbReference type="SUPFAM" id="SSF46785">
    <property type="entry name" value="Winged helix' DNA-binding domain"/>
    <property type="match status" value="1"/>
</dbReference>
<organism evidence="2">
    <name type="scientific">uncultured Woeseiaceae bacterium</name>
    <dbReference type="NCBI Taxonomy" id="1983305"/>
    <lineage>
        <taxon>Bacteria</taxon>
        <taxon>Pseudomonadati</taxon>
        <taxon>Pseudomonadota</taxon>
        <taxon>Gammaproteobacteria</taxon>
        <taxon>Woeseiales</taxon>
        <taxon>Woeseiaceae</taxon>
        <taxon>environmental samples</taxon>
    </lineage>
</organism>
<gene>
    <name evidence="2" type="ORF">JTBM06_V1_60020</name>
</gene>
<dbReference type="InterPro" id="IPR014290">
    <property type="entry name" value="SUF_FeS_clus_asmbl_reg"/>
</dbReference>
<dbReference type="NCBIfam" id="TIGR02944">
    <property type="entry name" value="suf_reg_Xantho"/>
    <property type="match status" value="1"/>
</dbReference>
<dbReference type="PROSITE" id="PS51197">
    <property type="entry name" value="HTH_RRF2_2"/>
    <property type="match status" value="1"/>
</dbReference>
<evidence type="ECO:0000259" key="1">
    <source>
        <dbReference type="SMART" id="SM00419"/>
    </source>
</evidence>
<sequence>MLRISRLTDYGTVVLAHLAGDNADLVSAAEVASATGIALPTVSKLLKALAKAEIVSSTRGSHGGYQLARDATEISATNVIDALEGPVSITECSASDSHCDFEDSCNVGGAWQRINIAIRRTLDEISLADLLRSNIRVPRQKFAGLPISVEQKR</sequence>
<dbReference type="GO" id="GO:0003677">
    <property type="term" value="F:DNA binding"/>
    <property type="evidence" value="ECO:0007669"/>
    <property type="project" value="InterPro"/>
</dbReference>
<name>A0A7D9H3N0_9GAMM</name>
<dbReference type="InterPro" id="IPR036388">
    <property type="entry name" value="WH-like_DNA-bd_sf"/>
</dbReference>
<proteinExistence type="predicted"/>
<dbReference type="InterPro" id="IPR012318">
    <property type="entry name" value="HTH_CRP"/>
</dbReference>
<dbReference type="PANTHER" id="PTHR33221:SF2">
    <property type="entry name" value="TRANSCRIPTIONAL REGULATOR"/>
    <property type="match status" value="1"/>
</dbReference>
<dbReference type="AlphaFoldDB" id="A0A7D9H3N0"/>
<dbReference type="Gene3D" id="1.10.10.10">
    <property type="entry name" value="Winged helix-like DNA-binding domain superfamily/Winged helix DNA-binding domain"/>
    <property type="match status" value="1"/>
</dbReference>
<dbReference type="NCBIfam" id="TIGR00738">
    <property type="entry name" value="rrf2_super"/>
    <property type="match status" value="1"/>
</dbReference>
<reference evidence="2" key="1">
    <citation type="submission" date="2019-07" db="EMBL/GenBank/DDBJ databases">
        <authorList>
            <person name="Weber M."/>
            <person name="Kostadinov I."/>
            <person name="Kostadinov D I."/>
        </authorList>
    </citation>
    <scope>NUCLEOTIDE SEQUENCE</scope>
    <source>
        <strain evidence="2">Gfbio:sag-sample-m06:053724c1-46a9-4a36-b237-ea2bf867836b</strain>
    </source>
</reference>
<feature type="domain" description="HTH crp-type" evidence="1">
    <location>
        <begin position="19"/>
        <end position="69"/>
    </location>
</feature>
<dbReference type="GO" id="GO:0005829">
    <property type="term" value="C:cytosol"/>
    <property type="evidence" value="ECO:0007669"/>
    <property type="project" value="TreeGrafter"/>
</dbReference>
<dbReference type="GO" id="GO:0003700">
    <property type="term" value="F:DNA-binding transcription factor activity"/>
    <property type="evidence" value="ECO:0007669"/>
    <property type="project" value="TreeGrafter"/>
</dbReference>
<evidence type="ECO:0000313" key="2">
    <source>
        <dbReference type="EMBL" id="VUX55626.1"/>
    </source>
</evidence>
<protein>
    <submittedName>
        <fullName evidence="2">Transcriptional regulator, BadM/Rrf2 family</fullName>
    </submittedName>
</protein>
<dbReference type="InterPro" id="IPR036390">
    <property type="entry name" value="WH_DNA-bd_sf"/>
</dbReference>
<dbReference type="EMBL" id="LR633967">
    <property type="protein sequence ID" value="VUX55626.1"/>
    <property type="molecule type" value="Genomic_DNA"/>
</dbReference>
<accession>A0A7D9H3N0</accession>
<dbReference type="InterPro" id="IPR000944">
    <property type="entry name" value="Tscrpt_reg_Rrf2"/>
</dbReference>